<dbReference type="GO" id="GO:1990904">
    <property type="term" value="C:ribonucleoprotein complex"/>
    <property type="evidence" value="ECO:0007669"/>
    <property type="project" value="UniProtKB-KW"/>
</dbReference>
<dbReference type="SMART" id="SM00916">
    <property type="entry name" value="L51_S25_CI-B8"/>
    <property type="match status" value="1"/>
</dbReference>
<sequence>MPFMRGAAPIRRTLQYLERGRLVFKDRVKIMSLNFNTAGKARDRHEGMKDFVFWYLPQVQYKNPNVQVVIFKNMTPTPFVRFWLEDGKEVIMDVDSKDKDQILKQMMVTLGKTNEQLAKEALLREKRDTPANFGRNYDKFCICEVPGQVPCPGIVPLPKHMRGKYRLGDVNE</sequence>
<dbReference type="Gene3D" id="3.40.30.10">
    <property type="entry name" value="Glutaredoxin"/>
    <property type="match status" value="1"/>
</dbReference>
<proteinExistence type="evidence at transcript level"/>
<dbReference type="PANTHER" id="PTHR13274:SF2">
    <property type="entry name" value="SMALL RIBOSOMAL SUBUNIT PROTEIN MS25"/>
    <property type="match status" value="1"/>
</dbReference>
<dbReference type="EMBL" id="GADI01006163">
    <property type="protein sequence ID" value="JAA67645.1"/>
    <property type="molecule type" value="mRNA"/>
</dbReference>
<dbReference type="InterPro" id="IPR007741">
    <property type="entry name" value="Ribosomal_mL43/mS25/NADH_DH"/>
</dbReference>
<keyword evidence="3 9" id="KW-0689">Ribosomal protein</keyword>
<accession>A0A0K8R949</accession>
<name>A0A0K8R949_IXORI</name>
<protein>
    <recommendedName>
        <fullName evidence="6">Small ribosomal subunit protein mS25</fullName>
    </recommendedName>
    <alternativeName>
        <fullName evidence="7">28S ribosomal protein S25, mitochondrial</fullName>
    </alternativeName>
</protein>
<evidence type="ECO:0000256" key="2">
    <source>
        <dbReference type="ARBA" id="ARBA00008046"/>
    </source>
</evidence>
<dbReference type="GO" id="GO:0003735">
    <property type="term" value="F:structural constituent of ribosome"/>
    <property type="evidence" value="ECO:0007669"/>
    <property type="project" value="InterPro"/>
</dbReference>
<dbReference type="GO" id="GO:0005840">
    <property type="term" value="C:ribosome"/>
    <property type="evidence" value="ECO:0007669"/>
    <property type="project" value="UniProtKB-KW"/>
</dbReference>
<feature type="domain" description="Ribosomal protein/NADH dehydrogenase" evidence="8">
    <location>
        <begin position="40"/>
        <end position="113"/>
    </location>
</feature>
<evidence type="ECO:0000256" key="3">
    <source>
        <dbReference type="ARBA" id="ARBA00022980"/>
    </source>
</evidence>
<dbReference type="SUPFAM" id="SSF52833">
    <property type="entry name" value="Thioredoxin-like"/>
    <property type="match status" value="1"/>
</dbReference>
<dbReference type="InterPro" id="IPR040049">
    <property type="entry name" value="Ribosomal_mS25/mL61"/>
</dbReference>
<evidence type="ECO:0000256" key="7">
    <source>
        <dbReference type="ARBA" id="ARBA00035369"/>
    </source>
</evidence>
<organism evidence="9">
    <name type="scientific">Ixodes ricinus</name>
    <name type="common">Common tick</name>
    <name type="synonym">Acarus ricinus</name>
    <dbReference type="NCBI Taxonomy" id="34613"/>
    <lineage>
        <taxon>Eukaryota</taxon>
        <taxon>Metazoa</taxon>
        <taxon>Ecdysozoa</taxon>
        <taxon>Arthropoda</taxon>
        <taxon>Chelicerata</taxon>
        <taxon>Arachnida</taxon>
        <taxon>Acari</taxon>
        <taxon>Parasitiformes</taxon>
        <taxon>Ixodida</taxon>
        <taxon>Ixodoidea</taxon>
        <taxon>Ixodidae</taxon>
        <taxon>Ixodinae</taxon>
        <taxon>Ixodes</taxon>
    </lineage>
</organism>
<dbReference type="Pfam" id="PF05047">
    <property type="entry name" value="L51_S25_CI-B8"/>
    <property type="match status" value="1"/>
</dbReference>
<keyword evidence="5" id="KW-0687">Ribonucleoprotein</keyword>
<evidence type="ECO:0000256" key="5">
    <source>
        <dbReference type="ARBA" id="ARBA00023274"/>
    </source>
</evidence>
<keyword evidence="4" id="KW-0496">Mitochondrion</keyword>
<evidence type="ECO:0000256" key="1">
    <source>
        <dbReference type="ARBA" id="ARBA00004173"/>
    </source>
</evidence>
<dbReference type="PANTHER" id="PTHR13274">
    <property type="entry name" value="MITOCHONDRIAL RIBOSOMAL PROTEIN S25"/>
    <property type="match status" value="1"/>
</dbReference>
<comment type="similarity">
    <text evidence="2">Belongs to the mitochondrion-specific ribosomal protein mS25 family.</text>
</comment>
<reference evidence="9" key="1">
    <citation type="submission" date="2012-12" db="EMBL/GenBank/DDBJ databases">
        <title>Identification and characterization of a phenylalanine ammonia-lyase gene family in Isatis indigotica Fort.</title>
        <authorList>
            <person name="Liu Q."/>
            <person name="Chen J."/>
            <person name="Zhou X."/>
            <person name="Di P."/>
            <person name="Xiao Y."/>
            <person name="Xuan H."/>
            <person name="Zhang L."/>
            <person name="Chen W."/>
        </authorList>
    </citation>
    <scope>NUCLEOTIDE SEQUENCE</scope>
    <source>
        <tissue evidence="9">Salivary gland</tissue>
    </source>
</reference>
<evidence type="ECO:0000256" key="6">
    <source>
        <dbReference type="ARBA" id="ARBA00035139"/>
    </source>
</evidence>
<dbReference type="InterPro" id="IPR036249">
    <property type="entry name" value="Thioredoxin-like_sf"/>
</dbReference>
<dbReference type="GO" id="GO:0005739">
    <property type="term" value="C:mitochondrion"/>
    <property type="evidence" value="ECO:0007669"/>
    <property type="project" value="UniProtKB-SubCell"/>
</dbReference>
<evidence type="ECO:0000313" key="9">
    <source>
        <dbReference type="EMBL" id="JAA67645.1"/>
    </source>
</evidence>
<comment type="subcellular location">
    <subcellularLocation>
        <location evidence="1">Mitochondrion</location>
    </subcellularLocation>
</comment>
<dbReference type="AlphaFoldDB" id="A0A0K8R949"/>
<evidence type="ECO:0000259" key="8">
    <source>
        <dbReference type="SMART" id="SM00916"/>
    </source>
</evidence>
<evidence type="ECO:0000256" key="4">
    <source>
        <dbReference type="ARBA" id="ARBA00023128"/>
    </source>
</evidence>